<comment type="caution">
    <text evidence="5">The sequence shown here is derived from an EMBL/GenBank/DDBJ whole genome shotgun (WGS) entry which is preliminary data.</text>
</comment>
<dbReference type="InterPro" id="IPR000330">
    <property type="entry name" value="SNF2_N"/>
</dbReference>
<name>A0AAV2TPA7_CALDB</name>
<dbReference type="InterPro" id="IPR014001">
    <property type="entry name" value="Helicase_ATP-bd"/>
</dbReference>
<dbReference type="GO" id="GO:0005524">
    <property type="term" value="F:ATP binding"/>
    <property type="evidence" value="ECO:0007669"/>
    <property type="project" value="InterPro"/>
</dbReference>
<dbReference type="SUPFAM" id="SSF52540">
    <property type="entry name" value="P-loop containing nucleoside triphosphate hydrolases"/>
    <property type="match status" value="2"/>
</dbReference>
<dbReference type="SMART" id="SM00487">
    <property type="entry name" value="DEXDc"/>
    <property type="match status" value="1"/>
</dbReference>
<dbReference type="Gene3D" id="3.40.50.10810">
    <property type="entry name" value="Tandem AAA-ATPase domain"/>
    <property type="match status" value="1"/>
</dbReference>
<sequence>MRKSAAPSRVGISHSSPSKTVENVKNKFITDSVQLKHVVQSSPSDEGSEYQDVRYFEAVYGKASTKKHKTWDGDGFIVVCGRHIKLLKDDGKMLSSSPGNKIAFVNSLTEGSLVKLGAFEAELVTQITSDAYRTKMLNSLAPITTNKRNVDRGGTTSSLHKIQRAPKCPLPTVPTIIKGFTPKIRESCPPAESLIMPRPPSQCVWAQNPEGLPIVDVFLDGQLARRLRPHQKEGVIFLYECVMGFRSLPLVTESLSDLNNWTSWSDAETDAPRNNPVYGCILADEMGLGKTVQAIATLWMLSNQGPYGGRPVVRRCLIVTPSGLISNWSKEISKWIGRERMPTYHVSQSSTMKSYLEHPDSFPSTIIISYEMFLQHSEEVCAVPNLDMVICDEGHRLKNAGIHTSLALRQLPSRRRILLTGTPVQNRLDELWSLSEFCAPGRLGASQEAFRREYGNIKSSRPLEGAESDDEDLAGDRLSRILNSFLLRRTSEVIERDLTSKSEFIVFCQSSPLQSRLEAMLLGWVQRELEMDRDSSTADIALAEEDTDDENNDSSSGSTGSNQVLCAITAFRKLHNHPELLQSFLKGAEKNDDGGMRKSRRLPAPLTQKLMSVLSELNNSFPAPTESVGKVLPHNYLEASGKMAVLSHMLVNLFPCSAQNSHRLAAKRGRLLRVSVPSHRLVLVSNFTQTLDLLELLCNQITGQASLRLDGHTSAKRREEIVQQFNNPNSPDRILLLSSRAGGTGLNLIGADHLILFDMDWNPANDAQAMARIWRPGQSRPVRLYRLVTAGGIEERIFQRQAAKLALSHNTLSGSIEYFLKDRKGSNRSGILTREELRDLFQSPPSSKSWTHDLIGCTCDSEQVCSPSPSLSPSPSDDDNTKSTVCPSEQSDSELDEDVRSFQLGSSGRCCRPQSKPTGSDSLAFLLNWTHSLSPDSVNRLCDPLLTSGTKDDLLPITAVFSLKTNQWNANDSSGFDDSDQLSSFKLDLA</sequence>
<gene>
    <name evidence="5" type="ORF">CDAUBV1_LOCUS12913</name>
</gene>
<dbReference type="GO" id="GO:0000724">
    <property type="term" value="P:double-strand break repair via homologous recombination"/>
    <property type="evidence" value="ECO:0007669"/>
    <property type="project" value="TreeGrafter"/>
</dbReference>
<dbReference type="Gene3D" id="3.40.50.300">
    <property type="entry name" value="P-loop containing nucleotide triphosphate hydrolases"/>
    <property type="match status" value="1"/>
</dbReference>
<dbReference type="CDD" id="cd18793">
    <property type="entry name" value="SF2_C_SNF"/>
    <property type="match status" value="1"/>
</dbReference>
<keyword evidence="1" id="KW-0378">Hydrolase</keyword>
<protein>
    <recommendedName>
        <fullName evidence="7">DNA repair and recombination protein RAD54B</fullName>
    </recommendedName>
</protein>
<dbReference type="InterPro" id="IPR001650">
    <property type="entry name" value="Helicase_C-like"/>
</dbReference>
<dbReference type="GO" id="GO:0015616">
    <property type="term" value="F:DNA translocase activity"/>
    <property type="evidence" value="ECO:0007669"/>
    <property type="project" value="TreeGrafter"/>
</dbReference>
<reference evidence="5" key="1">
    <citation type="submission" date="2024-06" db="EMBL/GenBank/DDBJ databases">
        <authorList>
            <person name="Liu X."/>
            <person name="Lenzi L."/>
            <person name="Haldenby T S."/>
            <person name="Uol C."/>
        </authorList>
    </citation>
    <scope>NUCLEOTIDE SEQUENCE</scope>
</reference>
<dbReference type="Pfam" id="PF00271">
    <property type="entry name" value="Helicase_C"/>
    <property type="match status" value="1"/>
</dbReference>
<dbReference type="InterPro" id="IPR050496">
    <property type="entry name" value="SNF2_RAD54_helicase_repair"/>
</dbReference>
<dbReference type="PROSITE" id="PS51192">
    <property type="entry name" value="HELICASE_ATP_BIND_1"/>
    <property type="match status" value="1"/>
</dbReference>
<proteinExistence type="predicted"/>
<dbReference type="SMART" id="SM00490">
    <property type="entry name" value="HELICc"/>
    <property type="match status" value="1"/>
</dbReference>
<evidence type="ECO:0000256" key="2">
    <source>
        <dbReference type="SAM" id="MobiDB-lite"/>
    </source>
</evidence>
<dbReference type="EMBL" id="CAXLJL010000489">
    <property type="protein sequence ID" value="CAL5138317.1"/>
    <property type="molecule type" value="Genomic_DNA"/>
</dbReference>
<dbReference type="AlphaFoldDB" id="A0AAV2TPA7"/>
<feature type="region of interest" description="Disordered" evidence="2">
    <location>
        <begin position="1"/>
        <end position="24"/>
    </location>
</feature>
<dbReference type="GO" id="GO:0005634">
    <property type="term" value="C:nucleus"/>
    <property type="evidence" value="ECO:0007669"/>
    <property type="project" value="TreeGrafter"/>
</dbReference>
<evidence type="ECO:0000259" key="4">
    <source>
        <dbReference type="PROSITE" id="PS51194"/>
    </source>
</evidence>
<feature type="compositionally biased region" description="Polar residues" evidence="2">
    <location>
        <begin position="13"/>
        <end position="24"/>
    </location>
</feature>
<dbReference type="Gene3D" id="1.20.120.850">
    <property type="entry name" value="SWI2/SNF2 ATPases, N-terminal domain"/>
    <property type="match status" value="1"/>
</dbReference>
<dbReference type="InterPro" id="IPR027417">
    <property type="entry name" value="P-loop_NTPase"/>
</dbReference>
<dbReference type="PANTHER" id="PTHR45629:SF7">
    <property type="entry name" value="DNA EXCISION REPAIR PROTEIN ERCC-6-RELATED"/>
    <property type="match status" value="1"/>
</dbReference>
<evidence type="ECO:0000313" key="6">
    <source>
        <dbReference type="Proteomes" id="UP001497525"/>
    </source>
</evidence>
<evidence type="ECO:0000313" key="5">
    <source>
        <dbReference type="EMBL" id="CAL5138317.1"/>
    </source>
</evidence>
<dbReference type="Proteomes" id="UP001497525">
    <property type="component" value="Unassembled WGS sequence"/>
</dbReference>
<organism evidence="5 6">
    <name type="scientific">Calicophoron daubneyi</name>
    <name type="common">Rumen fluke</name>
    <name type="synonym">Paramphistomum daubneyi</name>
    <dbReference type="NCBI Taxonomy" id="300641"/>
    <lineage>
        <taxon>Eukaryota</taxon>
        <taxon>Metazoa</taxon>
        <taxon>Spiralia</taxon>
        <taxon>Lophotrochozoa</taxon>
        <taxon>Platyhelminthes</taxon>
        <taxon>Trematoda</taxon>
        <taxon>Digenea</taxon>
        <taxon>Plagiorchiida</taxon>
        <taxon>Pronocephalata</taxon>
        <taxon>Paramphistomoidea</taxon>
        <taxon>Paramphistomidae</taxon>
        <taxon>Calicophoron</taxon>
    </lineage>
</organism>
<dbReference type="InterPro" id="IPR049730">
    <property type="entry name" value="SNF2/RAD54-like_C"/>
</dbReference>
<evidence type="ECO:0008006" key="7">
    <source>
        <dbReference type="Google" id="ProtNLM"/>
    </source>
</evidence>
<feature type="domain" description="Helicase C-terminal" evidence="4">
    <location>
        <begin position="670"/>
        <end position="824"/>
    </location>
</feature>
<dbReference type="PANTHER" id="PTHR45629">
    <property type="entry name" value="SNF2/RAD54 FAMILY MEMBER"/>
    <property type="match status" value="1"/>
</dbReference>
<feature type="domain" description="Helicase ATP-binding" evidence="3">
    <location>
        <begin position="271"/>
        <end position="441"/>
    </location>
</feature>
<feature type="region of interest" description="Disordered" evidence="2">
    <location>
        <begin position="866"/>
        <end position="896"/>
    </location>
</feature>
<accession>A0AAV2TPA7</accession>
<dbReference type="InterPro" id="IPR038718">
    <property type="entry name" value="SNF2-like_sf"/>
</dbReference>
<dbReference type="Pfam" id="PF00176">
    <property type="entry name" value="SNF2-rel_dom"/>
    <property type="match status" value="1"/>
</dbReference>
<dbReference type="GO" id="GO:0007131">
    <property type="term" value="P:reciprocal meiotic recombination"/>
    <property type="evidence" value="ECO:0007669"/>
    <property type="project" value="TreeGrafter"/>
</dbReference>
<dbReference type="PROSITE" id="PS51194">
    <property type="entry name" value="HELICASE_CTER"/>
    <property type="match status" value="1"/>
</dbReference>
<dbReference type="GO" id="GO:0016787">
    <property type="term" value="F:hydrolase activity"/>
    <property type="evidence" value="ECO:0007669"/>
    <property type="project" value="UniProtKB-KW"/>
</dbReference>
<feature type="compositionally biased region" description="Low complexity" evidence="2">
    <location>
        <begin position="866"/>
        <end position="875"/>
    </location>
</feature>
<evidence type="ECO:0000256" key="1">
    <source>
        <dbReference type="ARBA" id="ARBA00022801"/>
    </source>
</evidence>
<evidence type="ECO:0000259" key="3">
    <source>
        <dbReference type="PROSITE" id="PS51192"/>
    </source>
</evidence>